<evidence type="ECO:0000259" key="3">
    <source>
        <dbReference type="Pfam" id="PF25872"/>
    </source>
</evidence>
<evidence type="ECO:0000313" key="4">
    <source>
        <dbReference type="EMBL" id="OAH14593.1"/>
    </source>
</evidence>
<dbReference type="InterPro" id="IPR011990">
    <property type="entry name" value="TPR-like_helical_dom_sf"/>
</dbReference>
<gene>
    <name evidence="4" type="ORF">STSP_21040</name>
</gene>
<dbReference type="SUPFAM" id="SSF48452">
    <property type="entry name" value="TPR-like"/>
    <property type="match status" value="1"/>
</dbReference>
<accession>A0A177HUP3</accession>
<evidence type="ECO:0000256" key="1">
    <source>
        <dbReference type="SAM" id="MobiDB-lite"/>
    </source>
</evidence>
<dbReference type="OrthoDB" id="499349at2"/>
<keyword evidence="5" id="KW-1185">Reference proteome</keyword>
<dbReference type="Gene3D" id="3.40.50.300">
    <property type="entry name" value="P-loop containing nucleotide triphosphate hydrolases"/>
    <property type="match status" value="1"/>
</dbReference>
<dbReference type="STRING" id="1716141.STSP_21040"/>
<dbReference type="PANTHER" id="PTHR47691">
    <property type="entry name" value="REGULATOR-RELATED"/>
    <property type="match status" value="1"/>
</dbReference>
<dbReference type="RefSeq" id="WP_157902805.1">
    <property type="nucleotide sequence ID" value="NZ_LOHS01000061.1"/>
</dbReference>
<reference evidence="4 5" key="1">
    <citation type="submission" date="2015-12" db="EMBL/GenBank/DDBJ databases">
        <title>Genome sequence of Streptomyces sp. G25.</title>
        <authorList>
            <person name="Poehlein A."/>
            <person name="Roettig A."/>
            <person name="Hiessl S."/>
            <person name="Hauschild P."/>
            <person name="Schauer J."/>
            <person name="Madkour M.H."/>
            <person name="Al-Ansari A.M."/>
            <person name="Almakishah N.H."/>
            <person name="Steinbuechel A."/>
            <person name="Daniel R."/>
        </authorList>
    </citation>
    <scope>NUCLEOTIDE SEQUENCE [LARGE SCALE GENOMIC DNA]</scope>
    <source>
        <strain evidence="5">G25(2015)</strain>
    </source>
</reference>
<dbReference type="PATRIC" id="fig|1716141.3.peg.2209"/>
<proteinExistence type="predicted"/>
<name>A0A177HUP3_9ACTN</name>
<dbReference type="AlphaFoldDB" id="A0A177HUP3"/>
<dbReference type="SUPFAM" id="SSF52540">
    <property type="entry name" value="P-loop containing nucleoside triphosphate hydrolases"/>
    <property type="match status" value="1"/>
</dbReference>
<dbReference type="Pfam" id="PF25872">
    <property type="entry name" value="HTH_77"/>
    <property type="match status" value="1"/>
</dbReference>
<organism evidence="4 5">
    <name type="scientific">Streptomyces jeddahensis</name>
    <dbReference type="NCBI Taxonomy" id="1716141"/>
    <lineage>
        <taxon>Bacteria</taxon>
        <taxon>Bacillati</taxon>
        <taxon>Actinomycetota</taxon>
        <taxon>Actinomycetes</taxon>
        <taxon>Kitasatosporales</taxon>
        <taxon>Streptomycetaceae</taxon>
        <taxon>Streptomyces</taxon>
    </lineage>
</organism>
<evidence type="ECO:0000313" key="5">
    <source>
        <dbReference type="Proteomes" id="UP000077381"/>
    </source>
</evidence>
<feature type="domain" description="Winged helix-turn-helix" evidence="3">
    <location>
        <begin position="271"/>
        <end position="343"/>
    </location>
</feature>
<protein>
    <submittedName>
        <fullName evidence="4">Putative HTH-type transcriptional regulatorc</fullName>
    </submittedName>
</protein>
<sequence length="715" mass="78178">MRNLGHPNPHAGGSDRPTRHGNLPIELNTFVGRRAELAELTDVLKAERLVTVTGPGGIGKSRLSARAAALAEPRDGVWLLDLSSVRQPDLVEYAVAEALDLADCTTRPPRDVLVDHLAERQLLLVLDGFEHLLDASRSLVRDLLHRAPGLRVLAVGRRPLGVEGERFFALCPLQAAEAAELFADRAAAVLPGFELDEGNLPDALEVCRRLDGIPLAVELAAGRLRALSLAQLLSRLDNRFGLLTGGGRDALPRHQTMRTAIGWSHELCTPDERMLWARLSVFSGHFDLQAAEYVCGGHGLPDDAVVGLLGELLTQSVVGREETPAGVRYRLLDTVRAYGAEWLDATGDTARLRRRHRDWYTALAGRCELEWFSPQQDIVAASVEANLSNLRAALDYSLTEPGEAHQGGYLAGTLWFYWAGCGQLAEGRHWLERSLKADCDHDADCDHEDARLKALWVLGKVAVLQGDAVAAQTALEQCNEEAKRYGKIAAATYALHNTGVLAMASNDLPSAEKLLRTALDRYHEIGELNSIVLMCQVELALTMAFRSDLSSAVLLCEDVRQTCEDHGERWARAYALQALGYAAWVEGDFEHARTLLEEALALHYSFRDLIGSVLAIELLALVTMAEGEPAEAAELHGVASRTVQSVGLPLLDSGRFNALHALCEDMARGQLGHERYEEHLHAGAQLGMEKIMARALTPPRHTELPARRKPTPEAP</sequence>
<dbReference type="Gene3D" id="1.25.40.10">
    <property type="entry name" value="Tetratricopeptide repeat domain"/>
    <property type="match status" value="2"/>
</dbReference>
<dbReference type="PANTHER" id="PTHR47691:SF3">
    <property type="entry name" value="HTH-TYPE TRANSCRIPTIONAL REGULATOR RV0890C-RELATED"/>
    <property type="match status" value="1"/>
</dbReference>
<dbReference type="InterPro" id="IPR027417">
    <property type="entry name" value="P-loop_NTPase"/>
</dbReference>
<dbReference type="Pfam" id="PF13191">
    <property type="entry name" value="AAA_16"/>
    <property type="match status" value="1"/>
</dbReference>
<evidence type="ECO:0000259" key="2">
    <source>
        <dbReference type="Pfam" id="PF13191"/>
    </source>
</evidence>
<feature type="domain" description="Orc1-like AAA ATPase" evidence="2">
    <location>
        <begin position="29"/>
        <end position="152"/>
    </location>
</feature>
<feature type="region of interest" description="Disordered" evidence="1">
    <location>
        <begin position="1"/>
        <end position="23"/>
    </location>
</feature>
<dbReference type="InterPro" id="IPR058852">
    <property type="entry name" value="HTH_77"/>
</dbReference>
<dbReference type="Proteomes" id="UP000077381">
    <property type="component" value="Unassembled WGS sequence"/>
</dbReference>
<dbReference type="InterPro" id="IPR041664">
    <property type="entry name" value="AAA_16"/>
</dbReference>
<dbReference type="PRINTS" id="PR00364">
    <property type="entry name" value="DISEASERSIST"/>
</dbReference>
<comment type="caution">
    <text evidence="4">The sequence shown here is derived from an EMBL/GenBank/DDBJ whole genome shotgun (WGS) entry which is preliminary data.</text>
</comment>
<dbReference type="EMBL" id="LOHS01000061">
    <property type="protein sequence ID" value="OAH14593.1"/>
    <property type="molecule type" value="Genomic_DNA"/>
</dbReference>